<sequence length="843" mass="98424">MNLTEIQNKINTLLDGTERKIVFWYDDDAEYQEDIQNIVLSEENKLHILTQDNWFETKLLLEVRDTESNYLIYAPFKRPDDRKNHLADTFYYSEHFYSDKIVQLCGDLGIPTNCQDTVKKYKRFWTSRNTQKFKDLQISEYSKSAIELGIMCVVASVKVLSFDELLRKVILSENNGENPVLKKMQYYKIHIFFWNMCKNQYGYEDDNPSVMRLMVTMLLTYAETLTEYNLPKEWKTFVSDKHNDNVVFIKNMMNNSETCNCYDKFADMISYELKAENAIKSIPLQYIVGCDVFEAFDQNIISWVSSKIKDDMLDEKIADMFIPDICKMRIKDSYHYSKKYKAQYLMLLYAYRLLKQVYLYEFKPTMKEVIDDYVKETYKIDTYYRKFYYYMDKTGLPEGFEEIKDLVENVYTNKYLSGLTYKWNQILTDEAYQTYPYTKEEDFYHEVVRAYINEGHTNNNKVIVIISDGMRFECARELMEDLSLDEKCDANIGHMLSVLPSETTLGMASLLPHKDIVVDENLGVTVDGMICGNSIAERDKVLKNTVPNSVCLQFDDVINAKTMEVRDMIQGKDLIYIYHNQIDNRGEKMGIENEVFNACAETIDEIHRMLIKLTNDVSCTRYIITADHGFIYKREKLEESDKIVMDKKKVSLVNKRFLLTLQKVNNDATTSRALTYLSKLNELYVTTPKGADIIKAPGGGQNYVHGGSSLQEMIVPVIKVRTAKGKQKTGFVNVELSSFNNRITSIEMKLDFMQMEPVTDVVKGRKLLAFFIDEDGNKISYDVPIIANSRDTNASNRLITEKFTLKSGKYNRKKDYYLVITDMDDERIELHRYKFEIDIAGTI</sequence>
<dbReference type="Gene3D" id="3.40.720.10">
    <property type="entry name" value="Alkaline Phosphatase, subunit A"/>
    <property type="match status" value="1"/>
</dbReference>
<dbReference type="EMBL" id="RFAQ01000109">
    <property type="protein sequence ID" value="RMC93038.1"/>
    <property type="molecule type" value="Genomic_DNA"/>
</dbReference>
<evidence type="ECO:0000313" key="2">
    <source>
        <dbReference type="Proteomes" id="UP000277999"/>
    </source>
</evidence>
<name>A0A3M0S3D9_9CLOT</name>
<dbReference type="InterPro" id="IPR014060">
    <property type="entry name" value="PglZ"/>
</dbReference>
<organism evidence="1 2">
    <name type="scientific">Clostridium autoethanogenum</name>
    <dbReference type="NCBI Taxonomy" id="84023"/>
    <lineage>
        <taxon>Bacteria</taxon>
        <taxon>Bacillati</taxon>
        <taxon>Bacillota</taxon>
        <taxon>Clostridia</taxon>
        <taxon>Eubacteriales</taxon>
        <taxon>Clostridiaceae</taxon>
        <taxon>Clostridium</taxon>
    </lineage>
</organism>
<dbReference type="NCBIfam" id="TIGR02687">
    <property type="entry name" value="BREX-1 system phosphatase PglZ type A"/>
    <property type="match status" value="1"/>
</dbReference>
<dbReference type="InterPro" id="IPR017850">
    <property type="entry name" value="Alkaline_phosphatase_core_sf"/>
</dbReference>
<dbReference type="Pfam" id="PF08665">
    <property type="entry name" value="PglZ"/>
    <property type="match status" value="1"/>
</dbReference>
<comment type="caution">
    <text evidence="1">The sequence shown here is derived from an EMBL/GenBank/DDBJ whole genome shotgun (WGS) entry which is preliminary data.</text>
</comment>
<reference evidence="1 2" key="1">
    <citation type="submission" date="2018-10" db="EMBL/GenBank/DDBJ databases">
        <title>Genome-centric metagenomics revealed C2 chemical producing, CO utilizing Clostridium with novel acetogenic gene cluster.</title>
        <authorList>
            <person name="Kang H."/>
            <person name="Park B."/>
            <person name="Choi I.G."/>
            <person name="Chang I.S."/>
        </authorList>
    </citation>
    <scope>NUCLEOTIDE SEQUENCE [LARGE SCALE GENOMIC DNA]</scope>
    <source>
        <strain evidence="1 2">H21-9</strain>
    </source>
</reference>
<proteinExistence type="predicted"/>
<dbReference type="SUPFAM" id="SSF53649">
    <property type="entry name" value="Alkaline phosphatase-like"/>
    <property type="match status" value="1"/>
</dbReference>
<accession>A0A3M0S3D9</accession>
<dbReference type="AlphaFoldDB" id="A0A3M0S3D9"/>
<dbReference type="Proteomes" id="UP000277999">
    <property type="component" value="Unassembled WGS sequence"/>
</dbReference>
<dbReference type="RefSeq" id="WP_122060104.1">
    <property type="nucleotide sequence ID" value="NZ_RFAQ01000109.1"/>
</dbReference>
<protein>
    <submittedName>
        <fullName evidence="1">BREX-1 system phosphatase PglZ type A</fullName>
    </submittedName>
</protein>
<gene>
    <name evidence="1" type="primary">pglZ</name>
    <name evidence="1" type="ORF">D9O40_18340</name>
</gene>
<evidence type="ECO:0000313" key="1">
    <source>
        <dbReference type="EMBL" id="RMC93038.1"/>
    </source>
</evidence>